<dbReference type="Proteomes" id="UP001412067">
    <property type="component" value="Unassembled WGS sequence"/>
</dbReference>
<accession>A0ABR2N0R2</accession>
<dbReference type="EMBL" id="JBBWWR010000002">
    <property type="protein sequence ID" value="KAK8970022.1"/>
    <property type="molecule type" value="Genomic_DNA"/>
</dbReference>
<sequence>MEKARDVFLAPGGRRFEAHLAQQRAVMRSGSVSVGKERRRYQENGRPMEWLCRSHWRGYEKQPNRGRRAGIRRQEWIRRGRWSRYSEWIDECERVNKNAEDDGA</sequence>
<evidence type="ECO:0000313" key="2">
    <source>
        <dbReference type="Proteomes" id="UP001412067"/>
    </source>
</evidence>
<keyword evidence="2" id="KW-1185">Reference proteome</keyword>
<name>A0ABR2N0R2_9ASPA</name>
<organism evidence="1 2">
    <name type="scientific">Platanthera guangdongensis</name>
    <dbReference type="NCBI Taxonomy" id="2320717"/>
    <lineage>
        <taxon>Eukaryota</taxon>
        <taxon>Viridiplantae</taxon>
        <taxon>Streptophyta</taxon>
        <taxon>Embryophyta</taxon>
        <taxon>Tracheophyta</taxon>
        <taxon>Spermatophyta</taxon>
        <taxon>Magnoliopsida</taxon>
        <taxon>Liliopsida</taxon>
        <taxon>Asparagales</taxon>
        <taxon>Orchidaceae</taxon>
        <taxon>Orchidoideae</taxon>
        <taxon>Orchideae</taxon>
        <taxon>Orchidinae</taxon>
        <taxon>Platanthera</taxon>
    </lineage>
</organism>
<comment type="caution">
    <text evidence="1">The sequence shown here is derived from an EMBL/GenBank/DDBJ whole genome shotgun (WGS) entry which is preliminary data.</text>
</comment>
<evidence type="ECO:0000313" key="1">
    <source>
        <dbReference type="EMBL" id="KAK8970022.1"/>
    </source>
</evidence>
<gene>
    <name evidence="1" type="ORF">KSP40_PGU009833</name>
</gene>
<reference evidence="1 2" key="1">
    <citation type="journal article" date="2022" name="Nat. Plants">
        <title>Genomes of leafy and leafless Platanthera orchids illuminate the evolution of mycoheterotrophy.</title>
        <authorList>
            <person name="Li M.H."/>
            <person name="Liu K.W."/>
            <person name="Li Z."/>
            <person name="Lu H.C."/>
            <person name="Ye Q.L."/>
            <person name="Zhang D."/>
            <person name="Wang J.Y."/>
            <person name="Li Y.F."/>
            <person name="Zhong Z.M."/>
            <person name="Liu X."/>
            <person name="Yu X."/>
            <person name="Liu D.K."/>
            <person name="Tu X.D."/>
            <person name="Liu B."/>
            <person name="Hao Y."/>
            <person name="Liao X.Y."/>
            <person name="Jiang Y.T."/>
            <person name="Sun W.H."/>
            <person name="Chen J."/>
            <person name="Chen Y.Q."/>
            <person name="Ai Y."/>
            <person name="Zhai J.W."/>
            <person name="Wu S.S."/>
            <person name="Zhou Z."/>
            <person name="Hsiao Y.Y."/>
            <person name="Wu W.L."/>
            <person name="Chen Y.Y."/>
            <person name="Lin Y.F."/>
            <person name="Hsu J.L."/>
            <person name="Li C.Y."/>
            <person name="Wang Z.W."/>
            <person name="Zhao X."/>
            <person name="Zhong W.Y."/>
            <person name="Ma X.K."/>
            <person name="Ma L."/>
            <person name="Huang J."/>
            <person name="Chen G.Z."/>
            <person name="Huang M.Z."/>
            <person name="Huang L."/>
            <person name="Peng D.H."/>
            <person name="Luo Y.B."/>
            <person name="Zou S.Q."/>
            <person name="Chen S.P."/>
            <person name="Lan S."/>
            <person name="Tsai W.C."/>
            <person name="Van de Peer Y."/>
            <person name="Liu Z.J."/>
        </authorList>
    </citation>
    <scope>NUCLEOTIDE SEQUENCE [LARGE SCALE GENOMIC DNA]</scope>
    <source>
        <strain evidence="1">Lor288</strain>
    </source>
</reference>
<protein>
    <submittedName>
        <fullName evidence="1">Uncharacterized protein</fullName>
    </submittedName>
</protein>
<proteinExistence type="predicted"/>